<gene>
    <name evidence="1" type="primary">pxpA</name>
    <name evidence="2" type="ORF">QPX45_03310</name>
    <name evidence="3" type="ORF">QPX54_03335</name>
</gene>
<dbReference type="HAMAP" id="MF_00691">
    <property type="entry name" value="PxpA"/>
    <property type="match status" value="1"/>
</dbReference>
<dbReference type="PANTHER" id="PTHR30292:SF0">
    <property type="entry name" value="5-OXOPROLINASE SUBUNIT A"/>
    <property type="match status" value="1"/>
</dbReference>
<name>A0AAP4BTM5_9CORY</name>
<comment type="caution">
    <text evidence="3">The sequence shown here is derived from an EMBL/GenBank/DDBJ whole genome shotgun (WGS) entry which is preliminary data.</text>
</comment>
<dbReference type="InterPro" id="IPR011330">
    <property type="entry name" value="Glyco_hydro/deAcase_b/a-brl"/>
</dbReference>
<keyword evidence="1 3" id="KW-0378">Hydrolase</keyword>
<dbReference type="SUPFAM" id="SSF88713">
    <property type="entry name" value="Glycoside hydrolase/deacetylase"/>
    <property type="match status" value="1"/>
</dbReference>
<comment type="catalytic activity">
    <reaction evidence="1">
        <text>5-oxo-L-proline + ATP + 2 H2O = L-glutamate + ADP + phosphate + H(+)</text>
        <dbReference type="Rhea" id="RHEA:10348"/>
        <dbReference type="ChEBI" id="CHEBI:15377"/>
        <dbReference type="ChEBI" id="CHEBI:15378"/>
        <dbReference type="ChEBI" id="CHEBI:29985"/>
        <dbReference type="ChEBI" id="CHEBI:30616"/>
        <dbReference type="ChEBI" id="CHEBI:43474"/>
        <dbReference type="ChEBI" id="CHEBI:58402"/>
        <dbReference type="ChEBI" id="CHEBI:456216"/>
        <dbReference type="EC" id="3.5.2.9"/>
    </reaction>
</comment>
<dbReference type="Gene3D" id="3.20.20.370">
    <property type="entry name" value="Glycoside hydrolase/deacetylase"/>
    <property type="match status" value="1"/>
</dbReference>
<dbReference type="Proteomes" id="UP001226160">
    <property type="component" value="Unassembled WGS sequence"/>
</dbReference>
<accession>A0AAP4BTM5</accession>
<comment type="similarity">
    <text evidence="1">Belongs to the LamB/PxpA family.</text>
</comment>
<dbReference type="Proteomes" id="UP001243856">
    <property type="component" value="Unassembled WGS sequence"/>
</dbReference>
<dbReference type="GeneID" id="64189150"/>
<evidence type="ECO:0000313" key="5">
    <source>
        <dbReference type="Proteomes" id="UP001243856"/>
    </source>
</evidence>
<dbReference type="InterPro" id="IPR005501">
    <property type="entry name" value="LamB/YcsF/PxpA-like"/>
</dbReference>
<dbReference type="GO" id="GO:0005524">
    <property type="term" value="F:ATP binding"/>
    <property type="evidence" value="ECO:0007669"/>
    <property type="project" value="UniProtKB-UniRule"/>
</dbReference>
<evidence type="ECO:0000256" key="1">
    <source>
        <dbReference type="HAMAP-Rule" id="MF_00691"/>
    </source>
</evidence>
<keyword evidence="5" id="KW-1185">Reference proteome</keyword>
<dbReference type="EMBL" id="JASNVK010000004">
    <property type="protein sequence ID" value="MDK4300283.1"/>
    <property type="molecule type" value="Genomic_DNA"/>
</dbReference>
<organism evidence="3 4">
    <name type="scientific">Corynebacterium propinquum</name>
    <dbReference type="NCBI Taxonomy" id="43769"/>
    <lineage>
        <taxon>Bacteria</taxon>
        <taxon>Bacillati</taxon>
        <taxon>Actinomycetota</taxon>
        <taxon>Actinomycetes</taxon>
        <taxon>Mycobacteriales</taxon>
        <taxon>Corynebacteriaceae</taxon>
        <taxon>Corynebacterium</taxon>
    </lineage>
</organism>
<dbReference type="GO" id="GO:0005975">
    <property type="term" value="P:carbohydrate metabolic process"/>
    <property type="evidence" value="ECO:0007669"/>
    <property type="project" value="InterPro"/>
</dbReference>
<keyword evidence="1" id="KW-0067">ATP-binding</keyword>
<comment type="subunit">
    <text evidence="1">Forms a complex composed of PxpA, PxpB and PxpC.</text>
</comment>
<proteinExistence type="inferred from homology"/>
<dbReference type="PANTHER" id="PTHR30292">
    <property type="entry name" value="UNCHARACTERIZED PROTEIN YBGL-RELATED"/>
    <property type="match status" value="1"/>
</dbReference>
<evidence type="ECO:0000313" key="2">
    <source>
        <dbReference type="EMBL" id="MDK4300283.1"/>
    </source>
</evidence>
<dbReference type="AlphaFoldDB" id="A0AAP4BTM5"/>
<dbReference type="NCBIfam" id="NF003816">
    <property type="entry name" value="PRK05406.1-5"/>
    <property type="match status" value="1"/>
</dbReference>
<comment type="function">
    <text evidence="1">Catalyzes the cleavage of 5-oxoproline to form L-glutamate coupled to the hydrolysis of ATP to ADP and inorganic phosphate.</text>
</comment>
<protein>
    <recommendedName>
        <fullName evidence="1">5-oxoprolinase subunit A</fullName>
        <shortName evidence="1">5-OPase subunit A</shortName>
        <ecNumber evidence="1">3.5.2.9</ecNumber>
    </recommendedName>
    <alternativeName>
        <fullName evidence="1">5-oxoprolinase (ATP-hydrolyzing) subunit A</fullName>
    </alternativeName>
</protein>
<sequence>MAHASDTTGLHIDLNSDLGESFGNWTMGNDNAVLDLVSSANIACGFHAGDPKVLLDTVKAAHERDVRIGAHIGYRDLPGFGRRFIDYNAEELLAETIYQLGAIKAAAAVVGAKVSYVKPHGALYNRMATDSYQAEAVIGGILAVDPQLKLMAMSGTPVVGEARAAGLEVIEETFADRAYTDEGRLVPRKQPGAVHDDVDTVVNQALAIATGQPFQSVNGNPVQVAGQSICVHGDNAKALEIVEAIIAALKKEGITIC</sequence>
<reference evidence="3 5" key="1">
    <citation type="submission" date="2023-05" db="EMBL/GenBank/DDBJ databases">
        <title>Metabolic capabilities are highly conserved among human nasal-associated Corynebacterium species in pangenomic analyses.</title>
        <authorList>
            <person name="Tran T.H."/>
            <person name="Roberts A.Q."/>
            <person name="Escapa I.F."/>
            <person name="Gao W."/>
            <person name="Conlan S."/>
            <person name="Kong H."/>
            <person name="Segre J.A."/>
            <person name="Kelly M.S."/>
            <person name="Lemon K.P."/>
        </authorList>
    </citation>
    <scope>NUCLEOTIDE SEQUENCE</scope>
    <source>
        <strain evidence="3">KPL2654</strain>
        <strain evidence="2 5">KPL2811</strain>
    </source>
</reference>
<dbReference type="CDD" id="cd10787">
    <property type="entry name" value="LamB_YcsF_like"/>
    <property type="match status" value="1"/>
</dbReference>
<dbReference type="GO" id="GO:0017168">
    <property type="term" value="F:5-oxoprolinase (ATP-hydrolyzing) activity"/>
    <property type="evidence" value="ECO:0007669"/>
    <property type="project" value="UniProtKB-UniRule"/>
</dbReference>
<dbReference type="EMBL" id="JASNVP010000003">
    <property type="protein sequence ID" value="MDK4325548.1"/>
    <property type="molecule type" value="Genomic_DNA"/>
</dbReference>
<evidence type="ECO:0000313" key="4">
    <source>
        <dbReference type="Proteomes" id="UP001226160"/>
    </source>
</evidence>
<dbReference type="NCBIfam" id="NF003814">
    <property type="entry name" value="PRK05406.1-3"/>
    <property type="match status" value="1"/>
</dbReference>
<dbReference type="Pfam" id="PF03746">
    <property type="entry name" value="LamB_YcsF"/>
    <property type="match status" value="1"/>
</dbReference>
<dbReference type="RefSeq" id="WP_018119923.1">
    <property type="nucleotide sequence ID" value="NZ_CBCRTU010000002.1"/>
</dbReference>
<dbReference type="EC" id="3.5.2.9" evidence="1"/>
<keyword evidence="1" id="KW-0547">Nucleotide-binding</keyword>
<evidence type="ECO:0000313" key="3">
    <source>
        <dbReference type="EMBL" id="MDK4325548.1"/>
    </source>
</evidence>